<dbReference type="SUPFAM" id="SSF82708">
    <property type="entry name" value="R3H domain"/>
    <property type="match status" value="1"/>
</dbReference>
<feature type="region of interest" description="Disordered" evidence="9">
    <location>
        <begin position="87"/>
        <end position="147"/>
    </location>
</feature>
<dbReference type="GO" id="GO:0003676">
    <property type="term" value="F:nucleic acid binding"/>
    <property type="evidence" value="ECO:0007669"/>
    <property type="project" value="UniProtKB-UniRule"/>
</dbReference>
<dbReference type="Pfam" id="PF01424">
    <property type="entry name" value="R3H"/>
    <property type="match status" value="1"/>
</dbReference>
<reference evidence="12 13" key="1">
    <citation type="submission" date="2016-07" db="EMBL/GenBank/DDBJ databases">
        <title>Comparative genomics of the entomopathogenic fungus Beauveria bassiana.</title>
        <authorList>
            <person name="Valero Jimenez C.A."/>
            <person name="Zwaan B.J."/>
            <person name="Van Kan J.A."/>
            <person name="Takken W."/>
            <person name="Debets A.J."/>
            <person name="Schoustra S.E."/>
            <person name="Koenraadt C.J."/>
        </authorList>
    </citation>
    <scope>NUCLEOTIDE SEQUENCE [LARGE SCALE GENOMIC DNA]</scope>
    <source>
        <strain evidence="12 13">ARSEF 8028</strain>
    </source>
</reference>
<evidence type="ECO:0000313" key="13">
    <source>
        <dbReference type="Proteomes" id="UP000237441"/>
    </source>
</evidence>
<comment type="caution">
    <text evidence="12">The sequence shown here is derived from an EMBL/GenBank/DDBJ whole genome shotgun (WGS) entry which is preliminary data.</text>
</comment>
<dbReference type="InterPro" id="IPR036867">
    <property type="entry name" value="R3H_dom_sf"/>
</dbReference>
<comment type="similarity">
    <text evidence="3">Belongs to the SQS1 family.</text>
</comment>
<feature type="region of interest" description="Disordered" evidence="9">
    <location>
        <begin position="1"/>
        <end position="73"/>
    </location>
</feature>
<feature type="domain" description="R3H" evidence="11">
    <location>
        <begin position="422"/>
        <end position="484"/>
    </location>
</feature>
<dbReference type="GO" id="GO:0005634">
    <property type="term" value="C:nucleus"/>
    <property type="evidence" value="ECO:0007669"/>
    <property type="project" value="UniProtKB-SubCell"/>
</dbReference>
<dbReference type="InterPro" id="IPR034082">
    <property type="entry name" value="R3H_G-patch"/>
</dbReference>
<dbReference type="Pfam" id="PF01585">
    <property type="entry name" value="G-patch"/>
    <property type="match status" value="1"/>
</dbReference>
<dbReference type="GO" id="GO:0005737">
    <property type="term" value="C:cytoplasm"/>
    <property type="evidence" value="ECO:0007669"/>
    <property type="project" value="UniProtKB-SubCell"/>
</dbReference>
<proteinExistence type="inferred from homology"/>
<evidence type="ECO:0000259" key="10">
    <source>
        <dbReference type="PROSITE" id="PS50174"/>
    </source>
</evidence>
<keyword evidence="8" id="KW-0539">Nucleus</keyword>
<dbReference type="PROSITE" id="PS50174">
    <property type="entry name" value="G_PATCH"/>
    <property type="match status" value="1"/>
</dbReference>
<evidence type="ECO:0000259" key="11">
    <source>
        <dbReference type="PROSITE" id="PS51061"/>
    </source>
</evidence>
<evidence type="ECO:0000256" key="5">
    <source>
        <dbReference type="ARBA" id="ARBA00022490"/>
    </source>
</evidence>
<organism evidence="12 13">
    <name type="scientific">Beauveria bassiana</name>
    <name type="common">White muscardine disease fungus</name>
    <name type="synonym">Tritirachium shiotae</name>
    <dbReference type="NCBI Taxonomy" id="176275"/>
    <lineage>
        <taxon>Eukaryota</taxon>
        <taxon>Fungi</taxon>
        <taxon>Dikarya</taxon>
        <taxon>Ascomycota</taxon>
        <taxon>Pezizomycotina</taxon>
        <taxon>Sordariomycetes</taxon>
        <taxon>Hypocreomycetidae</taxon>
        <taxon>Hypocreales</taxon>
        <taxon>Cordycipitaceae</taxon>
        <taxon>Beauveria</taxon>
    </lineage>
</organism>
<evidence type="ECO:0000256" key="6">
    <source>
        <dbReference type="ARBA" id="ARBA00022664"/>
    </source>
</evidence>
<evidence type="ECO:0000256" key="8">
    <source>
        <dbReference type="ARBA" id="ARBA00023242"/>
    </source>
</evidence>
<dbReference type="Gene3D" id="3.30.1370.50">
    <property type="entry name" value="R3H-like domain"/>
    <property type="match status" value="1"/>
</dbReference>
<evidence type="ECO:0000256" key="2">
    <source>
        <dbReference type="ARBA" id="ARBA00004496"/>
    </source>
</evidence>
<dbReference type="GO" id="GO:0008380">
    <property type="term" value="P:RNA splicing"/>
    <property type="evidence" value="ECO:0007669"/>
    <property type="project" value="UniProtKB-KW"/>
</dbReference>
<keyword evidence="6" id="KW-0507">mRNA processing</keyword>
<evidence type="ECO:0000256" key="7">
    <source>
        <dbReference type="ARBA" id="ARBA00023187"/>
    </source>
</evidence>
<dbReference type="CDD" id="cd02646">
    <property type="entry name" value="R3H_G-patch"/>
    <property type="match status" value="1"/>
</dbReference>
<gene>
    <name evidence="12" type="ORF">BB8028_0002g10280</name>
</gene>
<dbReference type="PANTHER" id="PTHR14195">
    <property type="entry name" value="G PATCH DOMAIN CONTAINING PROTEIN 2"/>
    <property type="match status" value="1"/>
</dbReference>
<sequence length="588" mass="65774">MSQGSEPCDNSRATQRSMAKKSKSKSRARTGPGAPKAAKQHRKISNTKPIESLTLADEARQTSQRDRSFWGQETKLRMMPISFTSAGFYEPLKSPPQASETDEHQSDAAIPSHDNMPKKRSVMSGHQSLHASLEGATSGEPMPDSEAAELETSNLFYFSEVQCTSLNTHQPEVSTLHMPKENTLEHGNSDSEGEVILFKGRLNSVPKKSDTIDMENIRTEILAVQREVETSPVMTNITRGRRGGRQAKAKRAAIFNVSEEEDDGMLADYIANMRENGEMQELIETLAGPAEIEDESASSAESSDNDAGDLLTEAALASQLNKQIPKGASGETVTEYTDFDPMHWYRPSIQRNNGKAAKHKLDFRFADIDSEIECRLQAAWQSDRIRKAERKKEREQFRALNLIKKKAEKGDTDDLRVKYPKGMSLDQVADELKRFLISLDISICLPPMDKHARKIIHELANTFNVKSKSTGKADQRRPTLYRTKRTLRFDDEAFQSAVRRTRRRYFPRLDYKGKRLQGQPSRNGYAEASYRDGEIVGASAPELSIENRGRAMLEKMGWSTGTALGSEDNKGILIPVIQTMKRSKAGLG</sequence>
<dbReference type="SMART" id="SM00393">
    <property type="entry name" value="R3H"/>
    <property type="match status" value="1"/>
</dbReference>
<dbReference type="OrthoDB" id="21470at2759"/>
<feature type="domain" description="G-patch" evidence="10">
    <location>
        <begin position="545"/>
        <end position="588"/>
    </location>
</feature>
<dbReference type="InterPro" id="IPR051189">
    <property type="entry name" value="Splicing_assoc_domain"/>
</dbReference>
<keyword evidence="7" id="KW-0508">mRNA splicing</keyword>
<dbReference type="InterPro" id="IPR001374">
    <property type="entry name" value="R3H_dom"/>
</dbReference>
<dbReference type="InterPro" id="IPR000467">
    <property type="entry name" value="G_patch_dom"/>
</dbReference>
<feature type="compositionally biased region" description="Basic residues" evidence="9">
    <location>
        <begin position="18"/>
        <end position="28"/>
    </location>
</feature>
<evidence type="ECO:0000313" key="12">
    <source>
        <dbReference type="EMBL" id="PQK10709.1"/>
    </source>
</evidence>
<dbReference type="GO" id="GO:0006397">
    <property type="term" value="P:mRNA processing"/>
    <property type="evidence" value="ECO:0007669"/>
    <property type="project" value="UniProtKB-KW"/>
</dbReference>
<dbReference type="SMART" id="SM00443">
    <property type="entry name" value="G_patch"/>
    <property type="match status" value="1"/>
</dbReference>
<feature type="compositionally biased region" description="Basic and acidic residues" evidence="9">
    <location>
        <begin position="57"/>
        <end position="68"/>
    </location>
</feature>
<dbReference type="Proteomes" id="UP000237441">
    <property type="component" value="Unassembled WGS sequence"/>
</dbReference>
<dbReference type="EMBL" id="JRHA01000002">
    <property type="protein sequence ID" value="PQK10709.1"/>
    <property type="molecule type" value="Genomic_DNA"/>
</dbReference>
<keyword evidence="5" id="KW-0963">Cytoplasm</keyword>
<evidence type="ECO:0000256" key="4">
    <source>
        <dbReference type="ARBA" id="ARBA00018964"/>
    </source>
</evidence>
<comment type="subcellular location">
    <subcellularLocation>
        <location evidence="2">Cytoplasm</location>
    </subcellularLocation>
    <subcellularLocation>
        <location evidence="1">Nucleus</location>
    </subcellularLocation>
</comment>
<evidence type="ECO:0000256" key="9">
    <source>
        <dbReference type="SAM" id="MobiDB-lite"/>
    </source>
</evidence>
<name>A0A2S7Y3V1_BEABA</name>
<dbReference type="PROSITE" id="PS51061">
    <property type="entry name" value="R3H"/>
    <property type="match status" value="1"/>
</dbReference>
<protein>
    <recommendedName>
        <fullName evidence="4">Protein SQS1</fullName>
    </recommendedName>
</protein>
<evidence type="ECO:0000256" key="3">
    <source>
        <dbReference type="ARBA" id="ARBA00010306"/>
    </source>
</evidence>
<evidence type="ECO:0000256" key="1">
    <source>
        <dbReference type="ARBA" id="ARBA00004123"/>
    </source>
</evidence>
<accession>A0A2S7Y3V1</accession>
<dbReference type="AlphaFoldDB" id="A0A2S7Y3V1"/>